<accession>A0A917SRL7</accession>
<evidence type="ECO:0000256" key="1">
    <source>
        <dbReference type="SAM" id="SignalP"/>
    </source>
</evidence>
<dbReference type="Gene3D" id="3.90.1310.10">
    <property type="entry name" value="Penicillin-binding protein 2a (Domain 2)"/>
    <property type="match status" value="1"/>
</dbReference>
<comment type="caution">
    <text evidence="4">The sequence shown here is derived from an EMBL/GenBank/DDBJ whole genome shotgun (WGS) entry which is preliminary data.</text>
</comment>
<feature type="chain" id="PRO_5036757754" evidence="1">
    <location>
        <begin position="24"/>
        <end position="603"/>
    </location>
</feature>
<feature type="signal peptide" evidence="1">
    <location>
        <begin position="1"/>
        <end position="23"/>
    </location>
</feature>
<dbReference type="AlphaFoldDB" id="A0A917SRL7"/>
<dbReference type="Proteomes" id="UP000655208">
    <property type="component" value="Unassembled WGS sequence"/>
</dbReference>
<dbReference type="GO" id="GO:0071972">
    <property type="term" value="F:peptidoglycan L,D-transpeptidase activity"/>
    <property type="evidence" value="ECO:0007669"/>
    <property type="project" value="TreeGrafter"/>
</dbReference>
<evidence type="ECO:0000259" key="2">
    <source>
        <dbReference type="Pfam" id="PF00905"/>
    </source>
</evidence>
<dbReference type="RefSeq" id="WP_188940743.1">
    <property type="nucleotide sequence ID" value="NZ_BMNA01000002.1"/>
</dbReference>
<reference evidence="4" key="2">
    <citation type="submission" date="2020-09" db="EMBL/GenBank/DDBJ databases">
        <authorList>
            <person name="Sun Q."/>
            <person name="Zhou Y."/>
        </authorList>
    </citation>
    <scope>NUCLEOTIDE SEQUENCE</scope>
    <source>
        <strain evidence="4">CGMCC 4.7308</strain>
    </source>
</reference>
<dbReference type="PANTHER" id="PTHR30627">
    <property type="entry name" value="PEPTIDOGLYCAN D,D-TRANSPEPTIDASE"/>
    <property type="match status" value="1"/>
</dbReference>
<protein>
    <submittedName>
        <fullName evidence="4">Penicillin-binding protein</fullName>
    </submittedName>
</protein>
<keyword evidence="5" id="KW-1185">Reference proteome</keyword>
<feature type="domain" description="Penicillin-binding protein transpeptidase" evidence="2">
    <location>
        <begin position="329"/>
        <end position="597"/>
    </location>
</feature>
<evidence type="ECO:0000259" key="3">
    <source>
        <dbReference type="Pfam" id="PF05223"/>
    </source>
</evidence>
<dbReference type="GO" id="GO:0071555">
    <property type="term" value="P:cell wall organization"/>
    <property type="evidence" value="ECO:0007669"/>
    <property type="project" value="TreeGrafter"/>
</dbReference>
<dbReference type="InterPro" id="IPR012338">
    <property type="entry name" value="Beta-lactam/transpept-like"/>
</dbReference>
<reference evidence="4" key="1">
    <citation type="journal article" date="2014" name="Int. J. Syst. Evol. Microbiol.">
        <title>Complete genome sequence of Corynebacterium casei LMG S-19264T (=DSM 44701T), isolated from a smear-ripened cheese.</title>
        <authorList>
            <consortium name="US DOE Joint Genome Institute (JGI-PGF)"/>
            <person name="Walter F."/>
            <person name="Albersmeier A."/>
            <person name="Kalinowski J."/>
            <person name="Ruckert C."/>
        </authorList>
    </citation>
    <scope>NUCLEOTIDE SEQUENCE</scope>
    <source>
        <strain evidence="4">CGMCC 4.7308</strain>
    </source>
</reference>
<proteinExistence type="predicted"/>
<dbReference type="GO" id="GO:0046677">
    <property type="term" value="P:response to antibiotic"/>
    <property type="evidence" value="ECO:0007669"/>
    <property type="project" value="InterPro"/>
</dbReference>
<keyword evidence="1" id="KW-0732">Signal</keyword>
<dbReference type="EMBL" id="BMNA01000002">
    <property type="protein sequence ID" value="GGL95589.1"/>
    <property type="molecule type" value="Genomic_DNA"/>
</dbReference>
<dbReference type="InterPro" id="IPR001460">
    <property type="entry name" value="PCN-bd_Tpept"/>
</dbReference>
<dbReference type="SUPFAM" id="SSF56519">
    <property type="entry name" value="Penicillin binding protein dimerisation domain"/>
    <property type="match status" value="1"/>
</dbReference>
<sequence length="603" mass="61889">MALLCLCLPVAACTGTLPTAATATSSAAAAAPDTEVAQFAAAWQSAKAEQIAALTTDPPEAAQQIGAAIDNLQPTSISVTPGPVSRPSADTARTEADFVWTMPRGVTWKYRATWDLDLSRSGAWSVHWAPTVLHPDLGAAQTLALHTEDAGTGSLVDRNDVQLVQPVRIWSVVALPGKVADPAATGAQLAALLGRYDPTVTQASVVAGLKKADAATGYTVTNLRDADYQAVRTRLAAVKGLTVPSQIRQLPATKDFAKVLLSEVEPVAARMVSGTPGWSIVAVDSTGAELETLASHQADAGSKVTLTLDSRVQQAAEKALAGIPEPAVLVALQPSTGDILAVAQNAAANAQGAIALTGRYPPGSTFKIVTGSAAIDAGLVTPSTSVDCPGVWTVDSRDIHNEGFDLGTVDLTTAFAKSCNTTFARLATELPADALTRAAAAYSIGRDFVVPGITTLTGSVPVADSVVQQAEDGFGQGVVLVTPFSAALMAATVANGSMPTPTLIRGTKTTIDQPAPARTPATRSDLRTLMRAVVTDGTATVLQDAGQVYAKTGTADVGGDQKAHAWTVGFRGDLAFSVLIVNGDTSKRTNLVADAFLKAVPAS</sequence>
<evidence type="ECO:0000313" key="5">
    <source>
        <dbReference type="Proteomes" id="UP000655208"/>
    </source>
</evidence>
<dbReference type="InterPro" id="IPR007887">
    <property type="entry name" value="MecA_N"/>
</dbReference>
<dbReference type="GO" id="GO:0005886">
    <property type="term" value="C:plasma membrane"/>
    <property type="evidence" value="ECO:0007669"/>
    <property type="project" value="TreeGrafter"/>
</dbReference>
<dbReference type="Pfam" id="PF00905">
    <property type="entry name" value="Transpeptidase"/>
    <property type="match status" value="1"/>
</dbReference>
<dbReference type="PANTHER" id="PTHR30627:SF24">
    <property type="entry name" value="PENICILLIN-BINDING PROTEIN 4B"/>
    <property type="match status" value="1"/>
</dbReference>
<dbReference type="GO" id="GO:0008658">
    <property type="term" value="F:penicillin binding"/>
    <property type="evidence" value="ECO:0007669"/>
    <property type="project" value="InterPro"/>
</dbReference>
<evidence type="ECO:0000313" key="4">
    <source>
        <dbReference type="EMBL" id="GGL95589.1"/>
    </source>
</evidence>
<dbReference type="InterPro" id="IPR050515">
    <property type="entry name" value="Beta-lactam/transpept"/>
</dbReference>
<dbReference type="InterPro" id="IPR036138">
    <property type="entry name" value="PBP_dimer_sf"/>
</dbReference>
<organism evidence="4 5">
    <name type="scientific">Nakamurella endophytica</name>
    <dbReference type="NCBI Taxonomy" id="1748367"/>
    <lineage>
        <taxon>Bacteria</taxon>
        <taxon>Bacillati</taxon>
        <taxon>Actinomycetota</taxon>
        <taxon>Actinomycetes</taxon>
        <taxon>Nakamurellales</taxon>
        <taxon>Nakamurellaceae</taxon>
        <taxon>Nakamurella</taxon>
    </lineage>
</organism>
<dbReference type="SUPFAM" id="SSF56601">
    <property type="entry name" value="beta-lactamase/transpeptidase-like"/>
    <property type="match status" value="1"/>
</dbReference>
<dbReference type="Pfam" id="PF05223">
    <property type="entry name" value="MecA_N"/>
    <property type="match status" value="1"/>
</dbReference>
<dbReference type="Gene3D" id="3.40.710.10">
    <property type="entry name" value="DD-peptidase/beta-lactamase superfamily"/>
    <property type="match status" value="1"/>
</dbReference>
<gene>
    <name evidence="4" type="ORF">GCM10011594_14060</name>
</gene>
<name>A0A917SRL7_9ACTN</name>
<feature type="domain" description="NTF2-like N-terminal transpeptidase" evidence="3">
    <location>
        <begin position="32"/>
        <end position="140"/>
    </location>
</feature>